<feature type="domain" description="D-isomer specific 2-hydroxyacid dehydrogenase NAD-binding" evidence="3">
    <location>
        <begin position="106"/>
        <end position="280"/>
    </location>
</feature>
<dbReference type="EMBL" id="CP158568">
    <property type="protein sequence ID" value="XBY43447.1"/>
    <property type="molecule type" value="Genomic_DNA"/>
</dbReference>
<evidence type="ECO:0000256" key="2">
    <source>
        <dbReference type="ARBA" id="ARBA00023027"/>
    </source>
</evidence>
<evidence type="ECO:0000259" key="3">
    <source>
        <dbReference type="Pfam" id="PF02826"/>
    </source>
</evidence>
<dbReference type="Pfam" id="PF02826">
    <property type="entry name" value="2-Hacid_dh_C"/>
    <property type="match status" value="1"/>
</dbReference>
<dbReference type="InterPro" id="IPR036291">
    <property type="entry name" value="NAD(P)-bd_dom_sf"/>
</dbReference>
<dbReference type="CDD" id="cd12164">
    <property type="entry name" value="GDH_like_2"/>
    <property type="match status" value="1"/>
</dbReference>
<organism evidence="4">
    <name type="scientific">Methyloraptor flagellatus</name>
    <dbReference type="NCBI Taxonomy" id="3162530"/>
    <lineage>
        <taxon>Bacteria</taxon>
        <taxon>Pseudomonadati</taxon>
        <taxon>Pseudomonadota</taxon>
        <taxon>Alphaproteobacteria</taxon>
        <taxon>Hyphomicrobiales</taxon>
        <taxon>Ancalomicrobiaceae</taxon>
        <taxon>Methyloraptor</taxon>
    </lineage>
</organism>
<dbReference type="InterPro" id="IPR006140">
    <property type="entry name" value="D-isomer_DH_NAD-bd"/>
</dbReference>
<reference evidence="4" key="1">
    <citation type="submission" date="2024-06" db="EMBL/GenBank/DDBJ databases">
        <title>Methylostella associata gen. nov., sp. nov., a novel Ancalomicrobiaceae-affiliated facultatively methylotrophic bacteria that feed on methanotrophs of the genus Methylococcus.</title>
        <authorList>
            <person name="Saltykova V."/>
            <person name="Danilova O.V."/>
            <person name="Oshkin I.Y."/>
            <person name="Belova S.E."/>
            <person name="Pimenov N.V."/>
            <person name="Dedysh S.N."/>
        </authorList>
    </citation>
    <scope>NUCLEOTIDE SEQUENCE</scope>
    <source>
        <strain evidence="4">S20</strain>
    </source>
</reference>
<dbReference type="PANTHER" id="PTHR43333">
    <property type="entry name" value="2-HACID_DH_C DOMAIN-CONTAINING PROTEIN"/>
    <property type="match status" value="1"/>
</dbReference>
<evidence type="ECO:0000313" key="4">
    <source>
        <dbReference type="EMBL" id="XBY43447.1"/>
    </source>
</evidence>
<dbReference type="PANTHER" id="PTHR43333:SF1">
    <property type="entry name" value="D-ISOMER SPECIFIC 2-HYDROXYACID DEHYDROGENASE NAD-BINDING DOMAIN-CONTAINING PROTEIN"/>
    <property type="match status" value="1"/>
</dbReference>
<name>A0AAU7X6R2_9HYPH</name>
<keyword evidence="1" id="KW-0560">Oxidoreductase</keyword>
<dbReference type="KEGG" id="mflg:ABS361_15295"/>
<evidence type="ECO:0000256" key="1">
    <source>
        <dbReference type="ARBA" id="ARBA00023002"/>
    </source>
</evidence>
<accession>A0AAU7X6R2</accession>
<keyword evidence="2" id="KW-0520">NAD</keyword>
<sequence length="315" mass="33757">MAKGRLLVSIAGWEAEGWVERFRDMGKGREVVDAREPYDPATIDYAAVWKPAPGSLAGHPKLKAIFNLGAGADAVLADPALPDVPVVRVVDPDLTARMTEYVTLNVLMHHRRVAMFRDFQAGKSWKSPYQHAAKDLRVGIMGMGELGKDAAEVLIRLGFQVAGWSRSGKPVAGVEIYGADGLDAFLGRTDILVVLLPLTPDTRGILNRDLFGRLARDGVNGAPTLINAGRGGLQVEADILAALDDGTLGAAALDVFEVEPLPATSPLWSHPRVTITPHNAADSDPQATGAYILNQIDDFEAGQPLRNVIDRAVGY</sequence>
<dbReference type="Gene3D" id="3.40.50.720">
    <property type="entry name" value="NAD(P)-binding Rossmann-like Domain"/>
    <property type="match status" value="2"/>
</dbReference>
<dbReference type="RefSeq" id="WP_407048546.1">
    <property type="nucleotide sequence ID" value="NZ_CP158568.1"/>
</dbReference>
<dbReference type="SUPFAM" id="SSF51735">
    <property type="entry name" value="NAD(P)-binding Rossmann-fold domains"/>
    <property type="match status" value="1"/>
</dbReference>
<dbReference type="GO" id="GO:0016491">
    <property type="term" value="F:oxidoreductase activity"/>
    <property type="evidence" value="ECO:0007669"/>
    <property type="project" value="UniProtKB-KW"/>
</dbReference>
<dbReference type="GO" id="GO:0051287">
    <property type="term" value="F:NAD binding"/>
    <property type="evidence" value="ECO:0007669"/>
    <property type="project" value="InterPro"/>
</dbReference>
<dbReference type="AlphaFoldDB" id="A0AAU7X6R2"/>
<protein>
    <submittedName>
        <fullName evidence="4">Glyoxylate/hydroxypyruvate reductase A</fullName>
    </submittedName>
</protein>
<proteinExistence type="predicted"/>
<gene>
    <name evidence="4" type="ORF">ABS361_15295</name>
</gene>